<feature type="region of interest" description="Disordered" evidence="6">
    <location>
        <begin position="21"/>
        <end position="41"/>
    </location>
</feature>
<keyword evidence="2" id="KW-0805">Transcription regulation</keyword>
<comment type="caution">
    <text evidence="8">The sequence shown here is derived from an EMBL/GenBank/DDBJ whole genome shotgun (WGS) entry which is preliminary data.</text>
</comment>
<accession>A0A565CWW5</accession>
<dbReference type="InterPro" id="IPR050142">
    <property type="entry name" value="MADS-box/MEF2_TF"/>
</dbReference>
<evidence type="ECO:0000256" key="1">
    <source>
        <dbReference type="ARBA" id="ARBA00004123"/>
    </source>
</evidence>
<dbReference type="OrthoDB" id="1898716at2759"/>
<dbReference type="SMART" id="SM00432">
    <property type="entry name" value="MADS"/>
    <property type="match status" value="1"/>
</dbReference>
<evidence type="ECO:0000313" key="9">
    <source>
        <dbReference type="Proteomes" id="UP000489600"/>
    </source>
</evidence>
<reference evidence="8" key="1">
    <citation type="submission" date="2019-07" db="EMBL/GenBank/DDBJ databases">
        <authorList>
            <person name="Dittberner H."/>
        </authorList>
    </citation>
    <scope>NUCLEOTIDE SEQUENCE [LARGE SCALE GENOMIC DNA]</scope>
</reference>
<feature type="compositionally biased region" description="Basic and acidic residues" evidence="6">
    <location>
        <begin position="21"/>
        <end position="32"/>
    </location>
</feature>
<keyword evidence="3" id="KW-0238">DNA-binding</keyword>
<gene>
    <name evidence="8" type="ORF">ANE_LOCUS28521</name>
</gene>
<evidence type="ECO:0000256" key="3">
    <source>
        <dbReference type="ARBA" id="ARBA00023125"/>
    </source>
</evidence>
<protein>
    <recommendedName>
        <fullName evidence="7">MADS-box domain-containing protein</fullName>
    </recommendedName>
</protein>
<dbReference type="EMBL" id="CABITT030000008">
    <property type="protein sequence ID" value="VVB18077.1"/>
    <property type="molecule type" value="Genomic_DNA"/>
</dbReference>
<evidence type="ECO:0000256" key="6">
    <source>
        <dbReference type="SAM" id="MobiDB-lite"/>
    </source>
</evidence>
<proteinExistence type="predicted"/>
<dbReference type="SUPFAM" id="SSF55455">
    <property type="entry name" value="SRF-like"/>
    <property type="match status" value="1"/>
</dbReference>
<dbReference type="Gene3D" id="3.40.1810.10">
    <property type="entry name" value="Transcription factor, MADS-box"/>
    <property type="match status" value="1"/>
</dbReference>
<dbReference type="AlphaFoldDB" id="A0A565CWW5"/>
<evidence type="ECO:0000256" key="2">
    <source>
        <dbReference type="ARBA" id="ARBA00023015"/>
    </source>
</evidence>
<dbReference type="PROSITE" id="PS50066">
    <property type="entry name" value="MADS_BOX_2"/>
    <property type="match status" value="1"/>
</dbReference>
<keyword evidence="5" id="KW-0539">Nucleus</keyword>
<sequence length="100" mass="11115">MVVEFEGSWVEFRIRPKKIDRNFRPPAKRSDNGDTSVGRRKVEIKPIEKKSSRQVTFSKRGNGFIEKKSSTAFGSLCESSLAVLVVSASGKLYDSSSGDK</sequence>
<organism evidence="8 9">
    <name type="scientific">Arabis nemorensis</name>
    <dbReference type="NCBI Taxonomy" id="586526"/>
    <lineage>
        <taxon>Eukaryota</taxon>
        <taxon>Viridiplantae</taxon>
        <taxon>Streptophyta</taxon>
        <taxon>Embryophyta</taxon>
        <taxon>Tracheophyta</taxon>
        <taxon>Spermatophyta</taxon>
        <taxon>Magnoliopsida</taxon>
        <taxon>eudicotyledons</taxon>
        <taxon>Gunneridae</taxon>
        <taxon>Pentapetalae</taxon>
        <taxon>rosids</taxon>
        <taxon>malvids</taxon>
        <taxon>Brassicales</taxon>
        <taxon>Brassicaceae</taxon>
        <taxon>Arabideae</taxon>
        <taxon>Arabis</taxon>
    </lineage>
</organism>
<dbReference type="Proteomes" id="UP000489600">
    <property type="component" value="Unassembled WGS sequence"/>
</dbReference>
<dbReference type="PANTHER" id="PTHR48019">
    <property type="entry name" value="SERUM RESPONSE FACTOR HOMOLOG"/>
    <property type="match status" value="1"/>
</dbReference>
<keyword evidence="9" id="KW-1185">Reference proteome</keyword>
<name>A0A565CWW5_9BRAS</name>
<dbReference type="GO" id="GO:0003677">
    <property type="term" value="F:DNA binding"/>
    <property type="evidence" value="ECO:0007669"/>
    <property type="project" value="UniProtKB-KW"/>
</dbReference>
<comment type="subcellular location">
    <subcellularLocation>
        <location evidence="1">Nucleus</location>
    </subcellularLocation>
</comment>
<keyword evidence="4" id="KW-0804">Transcription</keyword>
<evidence type="ECO:0000256" key="5">
    <source>
        <dbReference type="ARBA" id="ARBA00023242"/>
    </source>
</evidence>
<dbReference type="GO" id="GO:0005634">
    <property type="term" value="C:nucleus"/>
    <property type="evidence" value="ECO:0007669"/>
    <property type="project" value="UniProtKB-SubCell"/>
</dbReference>
<dbReference type="PRINTS" id="PR00404">
    <property type="entry name" value="MADSDOMAIN"/>
</dbReference>
<dbReference type="GO" id="GO:0046983">
    <property type="term" value="F:protein dimerization activity"/>
    <property type="evidence" value="ECO:0007669"/>
    <property type="project" value="InterPro"/>
</dbReference>
<evidence type="ECO:0000259" key="7">
    <source>
        <dbReference type="PROSITE" id="PS50066"/>
    </source>
</evidence>
<dbReference type="Pfam" id="PF00319">
    <property type="entry name" value="SRF-TF"/>
    <property type="match status" value="1"/>
</dbReference>
<evidence type="ECO:0000256" key="4">
    <source>
        <dbReference type="ARBA" id="ARBA00023163"/>
    </source>
</evidence>
<evidence type="ECO:0000313" key="8">
    <source>
        <dbReference type="EMBL" id="VVB18077.1"/>
    </source>
</evidence>
<feature type="domain" description="MADS-box" evidence="7">
    <location>
        <begin position="37"/>
        <end position="99"/>
    </location>
</feature>
<dbReference type="InterPro" id="IPR036879">
    <property type="entry name" value="TF_MADSbox_sf"/>
</dbReference>
<dbReference type="InterPro" id="IPR002100">
    <property type="entry name" value="TF_MADSbox"/>
</dbReference>